<dbReference type="Gene3D" id="3.40.30.10">
    <property type="entry name" value="Glutaredoxin"/>
    <property type="match status" value="1"/>
</dbReference>
<evidence type="ECO:0000313" key="2">
    <source>
        <dbReference type="Proteomes" id="UP000076555"/>
    </source>
</evidence>
<organism evidence="1 2">
    <name type="scientific">Nodularia spumigena CENA596</name>
    <dbReference type="NCBI Taxonomy" id="1819295"/>
    <lineage>
        <taxon>Bacteria</taxon>
        <taxon>Bacillati</taxon>
        <taxon>Cyanobacteriota</taxon>
        <taxon>Cyanophyceae</taxon>
        <taxon>Nostocales</taxon>
        <taxon>Nodulariaceae</taxon>
        <taxon>Nodularia</taxon>
    </lineage>
</organism>
<dbReference type="Pfam" id="PF07845">
    <property type="entry name" value="DUF1636"/>
    <property type="match status" value="1"/>
</dbReference>
<gene>
    <name evidence="1" type="ORF">A2T98_04730</name>
</gene>
<accession>A0A166KDV1</accession>
<dbReference type="EMBL" id="LWAJ01000057">
    <property type="protein sequence ID" value="KZL50972.1"/>
    <property type="molecule type" value="Genomic_DNA"/>
</dbReference>
<name>A0A166KDV1_NODSP</name>
<reference evidence="1 2" key="1">
    <citation type="submission" date="2016-04" db="EMBL/GenBank/DDBJ databases">
        <title>Draft Genome Assembly of the Bloom-forming Cyanobacterium Nodularia spumigena Strain CENA596 in Shrimp Production Ponds.</title>
        <authorList>
            <person name="Popin R.V."/>
            <person name="Rigonato J."/>
            <person name="Abreu V.A."/>
            <person name="Andreote A.P."/>
            <person name="Silveira S.B."/>
            <person name="Odebrecht C."/>
            <person name="Fiore M.F."/>
        </authorList>
    </citation>
    <scope>NUCLEOTIDE SEQUENCE [LARGE SCALE GENOMIC DNA]</scope>
    <source>
        <strain evidence="1 2">CENA596</strain>
    </source>
</reference>
<dbReference type="CDD" id="cd02980">
    <property type="entry name" value="TRX_Fd_family"/>
    <property type="match status" value="1"/>
</dbReference>
<dbReference type="SUPFAM" id="SSF52833">
    <property type="entry name" value="Thioredoxin-like"/>
    <property type="match status" value="1"/>
</dbReference>
<dbReference type="RefSeq" id="WP_063871779.1">
    <property type="nucleotide sequence ID" value="NZ_CAWMRI010000057.1"/>
</dbReference>
<dbReference type="InterPro" id="IPR012863">
    <property type="entry name" value="DUF1636"/>
</dbReference>
<dbReference type="OrthoDB" id="424426at2"/>
<sequence>MTAQHTIFVCTTCASKWEGGKRVGESGGEKLLKHLEAHYPHWELNTEFMIQPVNCMSACDRSCVVSFAAYSKSIYMFGDISADLSPTEVAGVFECASKYYAHPEGLLPWSERPEPLKKGILARIPAVPTPSPINSTEVEVCN</sequence>
<evidence type="ECO:0000313" key="1">
    <source>
        <dbReference type="EMBL" id="KZL50972.1"/>
    </source>
</evidence>
<dbReference type="AlphaFoldDB" id="A0A166KDV1"/>
<dbReference type="Proteomes" id="UP000076555">
    <property type="component" value="Unassembled WGS sequence"/>
</dbReference>
<comment type="caution">
    <text evidence="1">The sequence shown here is derived from an EMBL/GenBank/DDBJ whole genome shotgun (WGS) entry which is preliminary data.</text>
</comment>
<proteinExistence type="predicted"/>
<dbReference type="InterPro" id="IPR036249">
    <property type="entry name" value="Thioredoxin-like_sf"/>
</dbReference>
<protein>
    <submittedName>
        <fullName evidence="1">FeS-binding protein</fullName>
    </submittedName>
</protein>